<dbReference type="EMBL" id="FOHK01000006">
    <property type="protein sequence ID" value="SET32977.1"/>
    <property type="molecule type" value="Genomic_DNA"/>
</dbReference>
<dbReference type="OrthoDB" id="6399623at2"/>
<dbReference type="InterPro" id="IPR030852">
    <property type="entry name" value="RcsF"/>
</dbReference>
<dbReference type="PROSITE" id="PS51257">
    <property type="entry name" value="PROKAR_LIPOPROTEIN"/>
    <property type="match status" value="1"/>
</dbReference>
<dbReference type="RefSeq" id="WP_093329011.1">
    <property type="nucleotide sequence ID" value="NZ_AP027363.1"/>
</dbReference>
<sequence>MKCRHTYTAALLASLIACTNNYNVKTNLDKENFDNYFAPGKVQVLTDTSDPKFSYKQLGIVEGEDCQKKAHLAKPEASRARTDARSKAHALGANAIVFSGCADIPSNQCVAAIVCYGQAFQVIEK</sequence>
<name>A0A1I0DMA1_THASX</name>
<accession>A0A1I0DMA1</accession>
<dbReference type="GO" id="GO:0009279">
    <property type="term" value="C:cell outer membrane"/>
    <property type="evidence" value="ECO:0007669"/>
    <property type="project" value="InterPro"/>
</dbReference>
<reference evidence="1 2" key="1">
    <citation type="submission" date="2016-10" db="EMBL/GenBank/DDBJ databases">
        <authorList>
            <person name="de Groot N.N."/>
        </authorList>
    </citation>
    <scope>NUCLEOTIDE SEQUENCE [LARGE SCALE GENOMIC DNA]</scope>
    <source>
        <strain evidence="1 2">DSM 19706</strain>
    </source>
</reference>
<protein>
    <submittedName>
        <fullName evidence="1">RcsF protein</fullName>
    </submittedName>
</protein>
<dbReference type="Gene3D" id="3.30.110.70">
    <property type="entry name" value="Hypothetical protein apc22750. Chain B"/>
    <property type="match status" value="1"/>
</dbReference>
<proteinExistence type="predicted"/>
<gene>
    <name evidence="1" type="ORF">SAMN05660429_01559</name>
</gene>
<keyword evidence="2" id="KW-1185">Reference proteome</keyword>
<dbReference type="Proteomes" id="UP000199308">
    <property type="component" value="Unassembled WGS sequence"/>
</dbReference>
<evidence type="ECO:0000313" key="2">
    <source>
        <dbReference type="Proteomes" id="UP000199308"/>
    </source>
</evidence>
<dbReference type="AlphaFoldDB" id="A0A1I0DMA1"/>
<dbReference type="Pfam" id="PF16358">
    <property type="entry name" value="RcsF"/>
    <property type="match status" value="1"/>
</dbReference>
<organism evidence="1 2">
    <name type="scientific">Thalassotalea agarivorans</name>
    <name type="common">Thalassomonas agarivorans</name>
    <dbReference type="NCBI Taxonomy" id="349064"/>
    <lineage>
        <taxon>Bacteria</taxon>
        <taxon>Pseudomonadati</taxon>
        <taxon>Pseudomonadota</taxon>
        <taxon>Gammaproteobacteria</taxon>
        <taxon>Alteromonadales</taxon>
        <taxon>Colwelliaceae</taxon>
        <taxon>Thalassotalea</taxon>
    </lineage>
</organism>
<evidence type="ECO:0000313" key="1">
    <source>
        <dbReference type="EMBL" id="SET32977.1"/>
    </source>
</evidence>
<dbReference type="GO" id="GO:0035556">
    <property type="term" value="P:intracellular signal transduction"/>
    <property type="evidence" value="ECO:0007669"/>
    <property type="project" value="InterPro"/>
</dbReference>
<dbReference type="STRING" id="349064.SAMN05660429_01559"/>